<keyword evidence="2" id="KW-0732">Signal</keyword>
<gene>
    <name evidence="3" type="ORF">QYM36_002420</name>
</gene>
<keyword evidence="4" id="KW-1185">Reference proteome</keyword>
<sequence length="442" mass="47226">MKVMILLPLVLCCSAAPLSKGKGRKAKQLELVVASGYSSVSRAAPYKNDLQSSAQSLNHQSSFNTQASGTATSQQTFDDISPRGSVTVANVGSITPSEAGSVSLITDNADSENVNIVLSTSEDMETKSSADTDATDEIGADDAKILATTVILSSVNDKTEPKVEQEVVMDALAADNKNNEEFTALTQSLLNDQAENLPSNDLTSDLKSQTIEEVKTLPFSVATPITIDEDPETPVSLLESSAVNEEVGLSDPTEVAEAVTTVELVPEEVNNLPTEEEAQLDEFSSSIVLDSEPLPKMEDEVSIIELVPSDPESLFDLEGDIDVNDLVKRSNSEEAGSEIENEGNQSVFINPLTKPIFEALPGSGRDLQGSEIVDSELEAVIVEADEPVGTEIPMSSEAEPQIVVREAKPECIDDTLAKEDYKVAEGQPVPIEEIEREVITDV</sequence>
<organism evidence="3 4">
    <name type="scientific">Artemia franciscana</name>
    <name type="common">Brine shrimp</name>
    <name type="synonym">Artemia sanfranciscana</name>
    <dbReference type="NCBI Taxonomy" id="6661"/>
    <lineage>
        <taxon>Eukaryota</taxon>
        <taxon>Metazoa</taxon>
        <taxon>Ecdysozoa</taxon>
        <taxon>Arthropoda</taxon>
        <taxon>Crustacea</taxon>
        <taxon>Branchiopoda</taxon>
        <taxon>Anostraca</taxon>
        <taxon>Artemiidae</taxon>
        <taxon>Artemia</taxon>
    </lineage>
</organism>
<dbReference type="EMBL" id="JAVRJZ010000004">
    <property type="protein sequence ID" value="KAK2724061.1"/>
    <property type="molecule type" value="Genomic_DNA"/>
</dbReference>
<evidence type="ECO:0000256" key="2">
    <source>
        <dbReference type="SAM" id="SignalP"/>
    </source>
</evidence>
<dbReference type="EMBL" id="JAVRJZ010000004">
    <property type="protein sequence ID" value="KAK2724062.1"/>
    <property type="molecule type" value="Genomic_DNA"/>
</dbReference>
<evidence type="ECO:0000256" key="1">
    <source>
        <dbReference type="SAM" id="MobiDB-lite"/>
    </source>
</evidence>
<evidence type="ECO:0000313" key="3">
    <source>
        <dbReference type="EMBL" id="KAK2724062.1"/>
    </source>
</evidence>
<dbReference type="Proteomes" id="UP001187531">
    <property type="component" value="Unassembled WGS sequence"/>
</dbReference>
<dbReference type="AlphaFoldDB" id="A0AA88LB96"/>
<comment type="caution">
    <text evidence="3">The sequence shown here is derived from an EMBL/GenBank/DDBJ whole genome shotgun (WGS) entry which is preliminary data.</text>
</comment>
<reference evidence="3" key="1">
    <citation type="submission" date="2023-07" db="EMBL/GenBank/DDBJ databases">
        <title>Chromosome-level genome assembly of Artemia franciscana.</title>
        <authorList>
            <person name="Jo E."/>
        </authorList>
    </citation>
    <scope>NUCLEOTIDE SEQUENCE</scope>
    <source>
        <tissue evidence="3">Whole body</tissue>
    </source>
</reference>
<evidence type="ECO:0000313" key="4">
    <source>
        <dbReference type="Proteomes" id="UP001187531"/>
    </source>
</evidence>
<name>A0AA88LB96_ARTSF</name>
<accession>A0AA88LB96</accession>
<proteinExistence type="predicted"/>
<protein>
    <submittedName>
        <fullName evidence="3">Uncharacterized protein</fullName>
    </submittedName>
</protein>
<feature type="compositionally biased region" description="Low complexity" evidence="1">
    <location>
        <begin position="65"/>
        <end position="76"/>
    </location>
</feature>
<feature type="signal peptide" evidence="2">
    <location>
        <begin position="1"/>
        <end position="15"/>
    </location>
</feature>
<feature type="chain" id="PRO_5041851808" evidence="2">
    <location>
        <begin position="16"/>
        <end position="442"/>
    </location>
</feature>
<feature type="region of interest" description="Disordered" evidence="1">
    <location>
        <begin position="64"/>
        <end position="83"/>
    </location>
</feature>